<keyword evidence="11" id="KW-0560">Oxidoreductase</keyword>
<feature type="compositionally biased region" description="Polar residues" evidence="19">
    <location>
        <begin position="416"/>
        <end position="431"/>
    </location>
</feature>
<dbReference type="STRING" id="1806994.A0A507C858"/>
<evidence type="ECO:0000256" key="16">
    <source>
        <dbReference type="PIRSR" id="PIRSR017205-1"/>
    </source>
</evidence>
<dbReference type="EMBL" id="QEAO01000009">
    <property type="protein sequence ID" value="TPX35329.1"/>
    <property type="molecule type" value="Genomic_DNA"/>
</dbReference>
<dbReference type="InterPro" id="IPR037192">
    <property type="entry name" value="ERO1-like_sf"/>
</dbReference>
<accession>A0A507C858</accession>
<dbReference type="GO" id="GO:0015035">
    <property type="term" value="F:protein-disulfide reductase activity"/>
    <property type="evidence" value="ECO:0007669"/>
    <property type="project" value="InterPro"/>
</dbReference>
<feature type="binding site" evidence="17">
    <location>
        <position position="170"/>
    </location>
    <ligand>
        <name>FAD</name>
        <dbReference type="ChEBI" id="CHEBI:57692"/>
    </ligand>
</feature>
<sequence>MMWCKANRPIWTLLITLIALLVAATAKRAPQDQGLQQDLSLDICNPDNLVVESRCNIELVETIHSTIAGDLKDLVGTSLFRYFKINLHKDCPHWAENMLCFQRDCEVETTDEDEVPDEWKSKQLSTVTFNNGHSFKPFSKCTDKDFCLWDDETSNDGEYVNLLQNPERFTGYTGASAARVWKAIYEENCFNVAESDLKNHLEAARDSEQCLEKRVFYRLISGLHSSISTHLCNEYLDRKTGVWFPNLTCFMERVGMFPDRVQNMYFNYVVLLRSIGKLGPVLDSFDLCASGANGDSETIKTLLKSITKKTCLASPPFDESALFRGPDAVTLKKEFRDHFRNITGIMDCVGCEKCRLWGKIQTLGLGTALKILFSFDTPSEILLTRQEIVALFNAFGRISESIAAIGTFREQHHAETQQQQLKEQPKETVTNPIPVVNSSSVSDAISALSSSWVKGMAITLGLLLGIYFAYRNLIQGKKKPSNTNGIAHKRKSSRKAD</sequence>
<evidence type="ECO:0000256" key="21">
    <source>
        <dbReference type="SAM" id="SignalP"/>
    </source>
</evidence>
<protein>
    <submittedName>
        <fullName evidence="22">Uncharacterized protein</fullName>
    </submittedName>
</protein>
<evidence type="ECO:0000256" key="12">
    <source>
        <dbReference type="ARBA" id="ARBA00023136"/>
    </source>
</evidence>
<feature type="binding site" evidence="17">
    <location>
        <position position="221"/>
    </location>
    <ligand>
        <name>FAD</name>
        <dbReference type="ChEBI" id="CHEBI:57692"/>
    </ligand>
</feature>
<keyword evidence="12 20" id="KW-0472">Membrane</keyword>
<dbReference type="InterPro" id="IPR007266">
    <property type="entry name" value="Ero1"/>
</dbReference>
<feature type="binding site" evidence="17">
    <location>
        <position position="181"/>
    </location>
    <ligand>
        <name>FAD</name>
        <dbReference type="ChEBI" id="CHEBI:57692"/>
    </ligand>
</feature>
<evidence type="ECO:0000256" key="19">
    <source>
        <dbReference type="SAM" id="MobiDB-lite"/>
    </source>
</evidence>
<comment type="caution">
    <text evidence="22">The sequence shown here is derived from an EMBL/GenBank/DDBJ whole genome shotgun (WGS) entry which is preliminary data.</text>
</comment>
<dbReference type="GO" id="GO:0034975">
    <property type="term" value="P:protein folding in endoplasmic reticulum"/>
    <property type="evidence" value="ECO:0007669"/>
    <property type="project" value="InterPro"/>
</dbReference>
<keyword evidence="7 21" id="KW-0732">Signal</keyword>
<evidence type="ECO:0000256" key="7">
    <source>
        <dbReference type="ARBA" id="ARBA00022729"/>
    </source>
</evidence>
<feature type="disulfide bond" description="Redox-active" evidence="18">
    <location>
        <begin position="351"/>
        <end position="354"/>
    </location>
</feature>
<keyword evidence="13 18" id="KW-1015">Disulfide bond</keyword>
<dbReference type="Proteomes" id="UP000319731">
    <property type="component" value="Unassembled WGS sequence"/>
</dbReference>
<feature type="transmembrane region" description="Helical" evidence="20">
    <location>
        <begin position="452"/>
        <end position="470"/>
    </location>
</feature>
<evidence type="ECO:0000256" key="17">
    <source>
        <dbReference type="PIRSR" id="PIRSR017205-2"/>
    </source>
</evidence>
<keyword evidence="15" id="KW-0676">Redox-active center</keyword>
<dbReference type="GO" id="GO:0005789">
    <property type="term" value="C:endoplasmic reticulum membrane"/>
    <property type="evidence" value="ECO:0007669"/>
    <property type="project" value="UniProtKB-SubCell"/>
</dbReference>
<evidence type="ECO:0000313" key="23">
    <source>
        <dbReference type="Proteomes" id="UP000319731"/>
    </source>
</evidence>
<feature type="active site" evidence="16">
    <location>
        <position position="354"/>
    </location>
</feature>
<gene>
    <name evidence="22" type="ORF">SmJEL517_g02289</name>
</gene>
<evidence type="ECO:0000256" key="6">
    <source>
        <dbReference type="ARBA" id="ARBA00022630"/>
    </source>
</evidence>
<dbReference type="GeneID" id="42003514"/>
<proteinExistence type="inferred from homology"/>
<evidence type="ECO:0000256" key="15">
    <source>
        <dbReference type="ARBA" id="ARBA00023284"/>
    </source>
</evidence>
<evidence type="ECO:0000313" key="22">
    <source>
        <dbReference type="EMBL" id="TPX35329.1"/>
    </source>
</evidence>
<evidence type="ECO:0000256" key="1">
    <source>
        <dbReference type="ARBA" id="ARBA00001974"/>
    </source>
</evidence>
<evidence type="ECO:0000256" key="2">
    <source>
        <dbReference type="ARBA" id="ARBA00004367"/>
    </source>
</evidence>
<comment type="subunit">
    <text evidence="4">May function both as a monomer and a homodimer.</text>
</comment>
<name>A0A507C858_9FUNG</name>
<comment type="subcellular location">
    <subcellularLocation>
        <location evidence="2">Endoplasmic reticulum membrane</location>
        <topology evidence="2">Peripheral membrane protein</topology>
        <orientation evidence="2">Lumenal side</orientation>
    </subcellularLocation>
</comment>
<evidence type="ECO:0000256" key="9">
    <source>
        <dbReference type="ARBA" id="ARBA00022827"/>
    </source>
</evidence>
<keyword evidence="8" id="KW-0256">Endoplasmic reticulum</keyword>
<organism evidence="22 23">
    <name type="scientific">Synchytrium microbalum</name>
    <dbReference type="NCBI Taxonomy" id="1806994"/>
    <lineage>
        <taxon>Eukaryota</taxon>
        <taxon>Fungi</taxon>
        <taxon>Fungi incertae sedis</taxon>
        <taxon>Chytridiomycota</taxon>
        <taxon>Chytridiomycota incertae sedis</taxon>
        <taxon>Chytridiomycetes</taxon>
        <taxon>Synchytriales</taxon>
        <taxon>Synchytriaceae</taxon>
        <taxon>Synchytrium</taxon>
    </lineage>
</organism>
<reference evidence="22 23" key="1">
    <citation type="journal article" date="2019" name="Sci. Rep.">
        <title>Comparative genomics of chytrid fungi reveal insights into the obligate biotrophic and pathogenic lifestyle of Synchytrium endobioticum.</title>
        <authorList>
            <person name="van de Vossenberg B.T.L.H."/>
            <person name="Warris S."/>
            <person name="Nguyen H.D.T."/>
            <person name="van Gent-Pelzer M.P.E."/>
            <person name="Joly D.L."/>
            <person name="van de Geest H.C."/>
            <person name="Bonants P.J.M."/>
            <person name="Smith D.S."/>
            <person name="Levesque C.A."/>
            <person name="van der Lee T.A.J."/>
        </authorList>
    </citation>
    <scope>NUCLEOTIDE SEQUENCE [LARGE SCALE GENOMIC DNA]</scope>
    <source>
        <strain evidence="22 23">JEL517</strain>
    </source>
</reference>
<feature type="signal peptide" evidence="21">
    <location>
        <begin position="1"/>
        <end position="26"/>
    </location>
</feature>
<comment type="cofactor">
    <cofactor evidence="1 17">
        <name>FAD</name>
        <dbReference type="ChEBI" id="CHEBI:57692"/>
    </cofactor>
</comment>
<evidence type="ECO:0000256" key="10">
    <source>
        <dbReference type="ARBA" id="ARBA00022982"/>
    </source>
</evidence>
<dbReference type="RefSeq" id="XP_031025856.1">
    <property type="nucleotide sequence ID" value="XM_031168217.1"/>
</dbReference>
<dbReference type="GO" id="GO:0016972">
    <property type="term" value="F:thiol oxidase activity"/>
    <property type="evidence" value="ECO:0007669"/>
    <property type="project" value="InterPro"/>
</dbReference>
<keyword evidence="20" id="KW-1133">Transmembrane helix</keyword>
<dbReference type="Pfam" id="PF04137">
    <property type="entry name" value="ERO1"/>
    <property type="match status" value="1"/>
</dbReference>
<dbReference type="SUPFAM" id="SSF110019">
    <property type="entry name" value="ERO1-like"/>
    <property type="match status" value="1"/>
</dbReference>
<dbReference type="PANTHER" id="PTHR12613:SF0">
    <property type="entry name" value="ERO1-LIKE PROTEIN"/>
    <property type="match status" value="1"/>
</dbReference>
<dbReference type="PIRSF" id="PIRSF017205">
    <property type="entry name" value="ERO1"/>
    <property type="match status" value="1"/>
</dbReference>
<comment type="similarity">
    <text evidence="3">Belongs to the EROs family.</text>
</comment>
<evidence type="ECO:0000256" key="14">
    <source>
        <dbReference type="ARBA" id="ARBA00023180"/>
    </source>
</evidence>
<evidence type="ECO:0000256" key="5">
    <source>
        <dbReference type="ARBA" id="ARBA00022448"/>
    </source>
</evidence>
<keyword evidence="10" id="KW-0249">Electron transport</keyword>
<evidence type="ECO:0000256" key="4">
    <source>
        <dbReference type="ARBA" id="ARBA00011802"/>
    </source>
</evidence>
<keyword evidence="5" id="KW-0813">Transport</keyword>
<keyword evidence="6" id="KW-0285">Flavoprotein</keyword>
<keyword evidence="9 17" id="KW-0274">FAD</keyword>
<feature type="binding site" evidence="17">
    <location>
        <position position="253"/>
    </location>
    <ligand>
        <name>FAD</name>
        <dbReference type="ChEBI" id="CHEBI:57692"/>
    </ligand>
</feature>
<feature type="binding site" evidence="17">
    <location>
        <position position="224"/>
    </location>
    <ligand>
        <name>FAD</name>
        <dbReference type="ChEBI" id="CHEBI:57692"/>
    </ligand>
</feature>
<feature type="region of interest" description="Disordered" evidence="19">
    <location>
        <begin position="413"/>
        <end position="433"/>
    </location>
</feature>
<dbReference type="GO" id="GO:0071949">
    <property type="term" value="F:FAD binding"/>
    <property type="evidence" value="ECO:0007669"/>
    <property type="project" value="InterPro"/>
</dbReference>
<feature type="active site" description="Nucleophile" evidence="16">
    <location>
        <position position="351"/>
    </location>
</feature>
<feature type="chain" id="PRO_5021406915" evidence="21">
    <location>
        <begin position="27"/>
        <end position="497"/>
    </location>
</feature>
<keyword evidence="20" id="KW-0812">Transmembrane</keyword>
<dbReference type="PANTHER" id="PTHR12613">
    <property type="entry name" value="ERO1-RELATED"/>
    <property type="match status" value="1"/>
</dbReference>
<feature type="binding site" evidence="17">
    <location>
        <position position="168"/>
    </location>
    <ligand>
        <name>FAD</name>
        <dbReference type="ChEBI" id="CHEBI:57692"/>
    </ligand>
</feature>
<evidence type="ECO:0000256" key="18">
    <source>
        <dbReference type="PIRSR" id="PIRSR017205-3"/>
    </source>
</evidence>
<evidence type="ECO:0000256" key="11">
    <source>
        <dbReference type="ARBA" id="ARBA00023002"/>
    </source>
</evidence>
<evidence type="ECO:0000256" key="3">
    <source>
        <dbReference type="ARBA" id="ARBA00008277"/>
    </source>
</evidence>
<evidence type="ECO:0000256" key="8">
    <source>
        <dbReference type="ARBA" id="ARBA00022824"/>
    </source>
</evidence>
<keyword evidence="14" id="KW-0325">Glycoprotein</keyword>
<evidence type="ECO:0000256" key="20">
    <source>
        <dbReference type="SAM" id="Phobius"/>
    </source>
</evidence>
<keyword evidence="23" id="KW-1185">Reference proteome</keyword>
<evidence type="ECO:0000256" key="13">
    <source>
        <dbReference type="ARBA" id="ARBA00023157"/>
    </source>
</evidence>
<dbReference type="OrthoDB" id="269384at2759"/>
<dbReference type="AlphaFoldDB" id="A0A507C858"/>
<feature type="disulfide bond" description="Redox-active" evidence="18">
    <location>
        <begin position="100"/>
        <end position="105"/>
    </location>
</feature>